<evidence type="ECO:0000256" key="1">
    <source>
        <dbReference type="SAM" id="MobiDB-lite"/>
    </source>
</evidence>
<feature type="region of interest" description="Disordered" evidence="1">
    <location>
        <begin position="83"/>
        <end position="106"/>
    </location>
</feature>
<accession>A0A936TDH7</accession>
<feature type="compositionally biased region" description="Basic and acidic residues" evidence="1">
    <location>
        <begin position="449"/>
        <end position="460"/>
    </location>
</feature>
<organism evidence="2 3">
    <name type="scientific">Candidatus Neomicrothrix subdominans</name>
    <dbReference type="NCBI Taxonomy" id="2954438"/>
    <lineage>
        <taxon>Bacteria</taxon>
        <taxon>Bacillati</taxon>
        <taxon>Actinomycetota</taxon>
        <taxon>Acidimicrobiia</taxon>
        <taxon>Acidimicrobiales</taxon>
        <taxon>Microthrixaceae</taxon>
        <taxon>Candidatus Neomicrothrix</taxon>
    </lineage>
</organism>
<proteinExistence type="predicted"/>
<reference evidence="2 3" key="1">
    <citation type="submission" date="2020-10" db="EMBL/GenBank/DDBJ databases">
        <title>Connecting structure to function with the recovery of over 1000 high-quality activated sludge metagenome-assembled genomes encoding full-length rRNA genes using long-read sequencing.</title>
        <authorList>
            <person name="Singleton C.M."/>
            <person name="Petriglieri F."/>
            <person name="Kristensen J.M."/>
            <person name="Kirkegaard R.H."/>
            <person name="Michaelsen T.Y."/>
            <person name="Andersen M.H."/>
            <person name="Karst S.M."/>
            <person name="Dueholm M.S."/>
            <person name="Nielsen P.H."/>
            <person name="Albertsen M."/>
        </authorList>
    </citation>
    <scope>NUCLEOTIDE SEQUENCE [LARGE SCALE GENOMIC DNA]</scope>
    <source>
        <strain evidence="2">Lyne_18-Q3-R50-59_MAXAC.006</strain>
    </source>
</reference>
<sequence>MPTNDVLGADPEELQRLAVVARAGGTSLEGAEARLRQRLAAVAWRGSDARHLHASFADGVRRNLASAVGGLRSLADRLEGQALEQRQASGDAPAGPGERPGEVRTTSVNTAPADAAPVGTPSPGVPPLTLLTETHTIGVEAGATPVDARAEATLTLSVSEDGSADVSVRTDQRTGALLGEASAGAGVGLTGSNELVFSFGDEATARSFVSEMSDALVPDLAALGDVEAPPPWAVAAGLGLPAVMLGGGRAIVDDVISDTAGVLIAHAPTKVDGSVGGSADTWVAGAVDRLGIDAEVARGASYYPGTDTWVTTASVSAGATAQVIGDLGVDLNGESLISTTIGPAGVSGGTWSLETTGGGAAALLGALNIGTGPTFDLRSDAKVRFEATLSADDANTQAALNEFNRPHPVPHRVAATLQRMVREGELTMTVERSDASDQGRSYGAVRVISDHGVTRTESAHRRSPGGDWRQVR</sequence>
<gene>
    <name evidence="2" type="ORF">IPN02_01910</name>
</gene>
<name>A0A936TDH7_9ACTN</name>
<evidence type="ECO:0000313" key="3">
    <source>
        <dbReference type="Proteomes" id="UP000727993"/>
    </source>
</evidence>
<feature type="region of interest" description="Disordered" evidence="1">
    <location>
        <begin position="449"/>
        <end position="472"/>
    </location>
</feature>
<protein>
    <submittedName>
        <fullName evidence="2">Uncharacterized protein</fullName>
    </submittedName>
</protein>
<dbReference type="Proteomes" id="UP000727993">
    <property type="component" value="Unassembled WGS sequence"/>
</dbReference>
<dbReference type="AlphaFoldDB" id="A0A936TDH7"/>
<evidence type="ECO:0000313" key="2">
    <source>
        <dbReference type="EMBL" id="MBK9295634.1"/>
    </source>
</evidence>
<comment type="caution">
    <text evidence="2">The sequence shown here is derived from an EMBL/GenBank/DDBJ whole genome shotgun (WGS) entry which is preliminary data.</text>
</comment>
<dbReference type="EMBL" id="JADJZA010000001">
    <property type="protein sequence ID" value="MBK9295634.1"/>
    <property type="molecule type" value="Genomic_DNA"/>
</dbReference>